<keyword evidence="3 13" id="KW-0808">Transferase</keyword>
<dbReference type="SUPFAM" id="SSF52172">
    <property type="entry name" value="CheY-like"/>
    <property type="match status" value="1"/>
</dbReference>
<accession>A0A1J0ABF9</accession>
<dbReference type="CDD" id="cd14014">
    <property type="entry name" value="STKc_PknB_like"/>
    <property type="match status" value="1"/>
</dbReference>
<dbReference type="PROSITE" id="PS00107">
    <property type="entry name" value="PROTEIN_KINASE_ATP"/>
    <property type="match status" value="1"/>
</dbReference>
<evidence type="ECO:0000256" key="10">
    <source>
        <dbReference type="PROSITE-ProRule" id="PRU10141"/>
    </source>
</evidence>
<keyword evidence="6 10" id="KW-0067">ATP-binding</keyword>
<organism evidence="13 14">
    <name type="scientific">Gloeomargarita lithophora Alchichica-D10</name>
    <dbReference type="NCBI Taxonomy" id="1188229"/>
    <lineage>
        <taxon>Bacteria</taxon>
        <taxon>Bacillati</taxon>
        <taxon>Cyanobacteriota</taxon>
        <taxon>Cyanophyceae</taxon>
        <taxon>Gloeomargaritales</taxon>
        <taxon>Gloeomargaritaceae</taxon>
        <taxon>Gloeomargarita</taxon>
    </lineage>
</organism>
<comment type="catalytic activity">
    <reaction evidence="7">
        <text>L-threonyl-[protein] + ATP = O-phospho-L-threonyl-[protein] + ADP + H(+)</text>
        <dbReference type="Rhea" id="RHEA:46608"/>
        <dbReference type="Rhea" id="RHEA-COMP:11060"/>
        <dbReference type="Rhea" id="RHEA-COMP:11605"/>
        <dbReference type="ChEBI" id="CHEBI:15378"/>
        <dbReference type="ChEBI" id="CHEBI:30013"/>
        <dbReference type="ChEBI" id="CHEBI:30616"/>
        <dbReference type="ChEBI" id="CHEBI:61977"/>
        <dbReference type="ChEBI" id="CHEBI:456216"/>
        <dbReference type="EC" id="2.7.11.1"/>
    </reaction>
</comment>
<evidence type="ECO:0000313" key="13">
    <source>
        <dbReference type="EMBL" id="APB33263.1"/>
    </source>
</evidence>
<dbReference type="Gene3D" id="3.40.50.2300">
    <property type="match status" value="1"/>
</dbReference>
<feature type="domain" description="Response regulatory" evidence="12">
    <location>
        <begin position="292"/>
        <end position="408"/>
    </location>
</feature>
<gene>
    <name evidence="13" type="ORF">GlitD10_0945</name>
</gene>
<evidence type="ECO:0000256" key="6">
    <source>
        <dbReference type="ARBA" id="ARBA00022840"/>
    </source>
</evidence>
<feature type="domain" description="Protein kinase" evidence="11">
    <location>
        <begin position="10"/>
        <end position="274"/>
    </location>
</feature>
<dbReference type="STRING" id="1188229.GlitD10_0945"/>
<evidence type="ECO:0000256" key="8">
    <source>
        <dbReference type="ARBA" id="ARBA00048679"/>
    </source>
</evidence>
<dbReference type="PANTHER" id="PTHR24363">
    <property type="entry name" value="SERINE/THREONINE PROTEIN KINASE"/>
    <property type="match status" value="1"/>
</dbReference>
<proteinExistence type="predicted"/>
<comment type="catalytic activity">
    <reaction evidence="8">
        <text>L-seryl-[protein] + ATP = O-phospho-L-seryl-[protein] + ADP + H(+)</text>
        <dbReference type="Rhea" id="RHEA:17989"/>
        <dbReference type="Rhea" id="RHEA-COMP:9863"/>
        <dbReference type="Rhea" id="RHEA-COMP:11604"/>
        <dbReference type="ChEBI" id="CHEBI:15378"/>
        <dbReference type="ChEBI" id="CHEBI:29999"/>
        <dbReference type="ChEBI" id="CHEBI:30616"/>
        <dbReference type="ChEBI" id="CHEBI:83421"/>
        <dbReference type="ChEBI" id="CHEBI:456216"/>
        <dbReference type="EC" id="2.7.11.1"/>
    </reaction>
</comment>
<dbReference type="Proteomes" id="UP000180235">
    <property type="component" value="Chromosome"/>
</dbReference>
<dbReference type="EC" id="2.7.11.1" evidence="1"/>
<evidence type="ECO:0000256" key="9">
    <source>
        <dbReference type="PROSITE-ProRule" id="PRU00169"/>
    </source>
</evidence>
<reference evidence="13 14" key="1">
    <citation type="submission" date="2016-10" db="EMBL/GenBank/DDBJ databases">
        <title>Description of Gloeomargarita lithophora gen. nov., sp. nov., a thylakoid-bearing basal-branching cyanobacterium with intracellular carbonates, and proposal for Gloeomargaritales ord. nov.</title>
        <authorList>
            <person name="Moreira D."/>
            <person name="Tavera R."/>
            <person name="Benzerara K."/>
            <person name="Skouri-Panet F."/>
            <person name="Couradeau E."/>
            <person name="Gerard E."/>
            <person name="Loussert C."/>
            <person name="Novelo E."/>
            <person name="Zivanovic Y."/>
            <person name="Lopez-Garcia P."/>
        </authorList>
    </citation>
    <scope>NUCLEOTIDE SEQUENCE [LARGE SCALE GENOMIC DNA]</scope>
    <source>
        <strain evidence="13 14">D10</strain>
    </source>
</reference>
<dbReference type="InterPro" id="IPR000719">
    <property type="entry name" value="Prot_kinase_dom"/>
</dbReference>
<dbReference type="PROSITE" id="PS50110">
    <property type="entry name" value="RESPONSE_REGULATORY"/>
    <property type="match status" value="1"/>
</dbReference>
<dbReference type="Pfam" id="PF00069">
    <property type="entry name" value="Pkinase"/>
    <property type="match status" value="1"/>
</dbReference>
<protein>
    <recommendedName>
        <fullName evidence="1">non-specific serine/threonine protein kinase</fullName>
        <ecNumber evidence="1">2.7.11.1</ecNumber>
    </recommendedName>
</protein>
<dbReference type="GO" id="GO:0005524">
    <property type="term" value="F:ATP binding"/>
    <property type="evidence" value="ECO:0007669"/>
    <property type="project" value="UniProtKB-UniRule"/>
</dbReference>
<dbReference type="RefSeq" id="WP_071453872.1">
    <property type="nucleotide sequence ID" value="NZ_CP017675.1"/>
</dbReference>
<keyword evidence="5 13" id="KW-0418">Kinase</keyword>
<evidence type="ECO:0000259" key="11">
    <source>
        <dbReference type="PROSITE" id="PS50011"/>
    </source>
</evidence>
<dbReference type="PANTHER" id="PTHR24363:SF0">
    <property type="entry name" value="SERINE_THREONINE KINASE LIKE DOMAIN CONTAINING 1"/>
    <property type="match status" value="1"/>
</dbReference>
<dbReference type="InterPro" id="IPR001789">
    <property type="entry name" value="Sig_transdc_resp-reg_receiver"/>
</dbReference>
<dbReference type="SMART" id="SM00220">
    <property type="entry name" value="S_TKc"/>
    <property type="match status" value="1"/>
</dbReference>
<dbReference type="Pfam" id="PF00072">
    <property type="entry name" value="Response_reg"/>
    <property type="match status" value="1"/>
</dbReference>
<evidence type="ECO:0000259" key="12">
    <source>
        <dbReference type="PROSITE" id="PS50110"/>
    </source>
</evidence>
<comment type="caution">
    <text evidence="9">Lacks conserved residue(s) required for the propagation of feature annotation.</text>
</comment>
<dbReference type="EMBL" id="CP017675">
    <property type="protein sequence ID" value="APB33263.1"/>
    <property type="molecule type" value="Genomic_DNA"/>
</dbReference>
<keyword evidence="2 13" id="KW-0723">Serine/threonine-protein kinase</keyword>
<keyword evidence="4 10" id="KW-0547">Nucleotide-binding</keyword>
<dbReference type="SMART" id="SM00448">
    <property type="entry name" value="REC"/>
    <property type="match status" value="1"/>
</dbReference>
<evidence type="ECO:0000256" key="3">
    <source>
        <dbReference type="ARBA" id="ARBA00022679"/>
    </source>
</evidence>
<dbReference type="GO" id="GO:0004674">
    <property type="term" value="F:protein serine/threonine kinase activity"/>
    <property type="evidence" value="ECO:0007669"/>
    <property type="project" value="UniProtKB-KW"/>
</dbReference>
<dbReference type="AlphaFoldDB" id="A0A1J0ABF9"/>
<dbReference type="PROSITE" id="PS50011">
    <property type="entry name" value="PROTEIN_KINASE_DOM"/>
    <property type="match status" value="1"/>
</dbReference>
<dbReference type="Gene3D" id="3.30.200.20">
    <property type="entry name" value="Phosphorylase Kinase, domain 1"/>
    <property type="match status" value="1"/>
</dbReference>
<dbReference type="KEGG" id="glt:GlitD10_0945"/>
<dbReference type="Gene3D" id="1.10.510.10">
    <property type="entry name" value="Transferase(Phosphotransferase) domain 1"/>
    <property type="match status" value="1"/>
</dbReference>
<keyword evidence="14" id="KW-1185">Reference proteome</keyword>
<dbReference type="GO" id="GO:0106310">
    <property type="term" value="F:protein serine kinase activity"/>
    <property type="evidence" value="ECO:0007669"/>
    <property type="project" value="RHEA"/>
</dbReference>
<evidence type="ECO:0000256" key="5">
    <source>
        <dbReference type="ARBA" id="ARBA00022777"/>
    </source>
</evidence>
<feature type="binding site" evidence="10">
    <location>
        <position position="41"/>
    </location>
    <ligand>
        <name>ATP</name>
        <dbReference type="ChEBI" id="CHEBI:30616"/>
    </ligand>
</feature>
<sequence>MLGQLLDNRYQVHQLLGSGGFSRTYLAQDTRRPGQPVCVVKQLVHRASDPEQLAFVRRLFRQEGEILERLGEQDQIPRLLAYFEQKEEFFLVQEYIEGLSLEQELTLPPVWNETQVLNFLKDVLTTLTFVHAQNVIHRDIKPSNLIRRHSDQKIVLLDFGAVKRIHSGDTPADGQSTLGLGTTGYAPLEQVEGRPRPGSDIYALGVMAIQGLIGVNPLQIPEDDQGELLWQVPNLHPTLTAVLRRMTRRYYWDRYDRTAAVLQDLATVEKHLYEPPETLLLPKVGNLSRQGDIVLVDDQPERLRWLSLTLVEQGFNVRSTADGTLALEMAQTQTPDLLLVEAALPGMDGYEFCQRCQSQSALQAVPVMILSDQTAPWAAVKAFSVGAVDYLPRPFKVLELIARMETRLHQGRLCREVTFLQQQLQQTQARLQMEIQCRQDLEQKLHEHPQPN</sequence>
<evidence type="ECO:0000256" key="7">
    <source>
        <dbReference type="ARBA" id="ARBA00047899"/>
    </source>
</evidence>
<evidence type="ECO:0000256" key="1">
    <source>
        <dbReference type="ARBA" id="ARBA00012513"/>
    </source>
</evidence>
<name>A0A1J0ABF9_9CYAN</name>
<dbReference type="InterPro" id="IPR011006">
    <property type="entry name" value="CheY-like_superfamily"/>
</dbReference>
<evidence type="ECO:0000256" key="4">
    <source>
        <dbReference type="ARBA" id="ARBA00022741"/>
    </source>
</evidence>
<evidence type="ECO:0000256" key="2">
    <source>
        <dbReference type="ARBA" id="ARBA00022527"/>
    </source>
</evidence>
<dbReference type="InterPro" id="IPR011009">
    <property type="entry name" value="Kinase-like_dom_sf"/>
</dbReference>
<evidence type="ECO:0000313" key="14">
    <source>
        <dbReference type="Proteomes" id="UP000180235"/>
    </source>
</evidence>
<dbReference type="InterPro" id="IPR017441">
    <property type="entry name" value="Protein_kinase_ATP_BS"/>
</dbReference>
<dbReference type="SUPFAM" id="SSF56112">
    <property type="entry name" value="Protein kinase-like (PK-like)"/>
    <property type="match status" value="1"/>
</dbReference>
<dbReference type="GO" id="GO:0000160">
    <property type="term" value="P:phosphorelay signal transduction system"/>
    <property type="evidence" value="ECO:0007669"/>
    <property type="project" value="InterPro"/>
</dbReference>